<name>L7ED03_MICAE</name>
<evidence type="ECO:0000313" key="2">
    <source>
        <dbReference type="Proteomes" id="UP000010932"/>
    </source>
</evidence>
<dbReference type="AlphaFoldDB" id="L7ED03"/>
<dbReference type="PATRIC" id="fig|1134457.3.peg.1918"/>
<organism evidence="1 2">
    <name type="scientific">Microcystis aeruginosa TAIHU98</name>
    <dbReference type="NCBI Taxonomy" id="1134457"/>
    <lineage>
        <taxon>Bacteria</taxon>
        <taxon>Bacillati</taxon>
        <taxon>Cyanobacteriota</taxon>
        <taxon>Cyanophyceae</taxon>
        <taxon>Oscillatoriophycideae</taxon>
        <taxon>Chroococcales</taxon>
        <taxon>Microcystaceae</taxon>
        <taxon>Microcystis</taxon>
    </lineage>
</organism>
<accession>L7ED03</accession>
<reference evidence="1 2" key="1">
    <citation type="journal article" date="2013" name="Genome Announc.">
        <title>Whole-Genome Sequence of Microcystis aeruginosa TAIHU98, a Nontoxic Bloom-Forming Strain Isolated from Taihu Lake, China.</title>
        <authorList>
            <person name="Yang C."/>
            <person name="Zhang W."/>
            <person name="Ren M."/>
            <person name="Song L."/>
            <person name="Li T."/>
            <person name="Zhao J."/>
        </authorList>
    </citation>
    <scope>NUCLEOTIDE SEQUENCE [LARGE SCALE GENOMIC DNA]</scope>
    <source>
        <strain evidence="1 2">TAIHU98</strain>
    </source>
</reference>
<proteinExistence type="predicted"/>
<comment type="caution">
    <text evidence="1">The sequence shown here is derived from an EMBL/GenBank/DDBJ whole genome shotgun (WGS) entry which is preliminary data.</text>
</comment>
<dbReference type="Proteomes" id="UP000010932">
    <property type="component" value="Unassembled WGS sequence"/>
</dbReference>
<gene>
    <name evidence="1" type="ORF">O53_1515</name>
</gene>
<protein>
    <submittedName>
        <fullName evidence="1">Uncharacterized protein</fullName>
    </submittedName>
</protein>
<evidence type="ECO:0000313" key="1">
    <source>
        <dbReference type="EMBL" id="ELP56904.1"/>
    </source>
</evidence>
<sequence length="45" mass="5122">MSGSEKDRERGFSSSYNCTIRDLEFTSKPTTKLSGELGLCRLYTR</sequence>
<dbReference type="EMBL" id="ANKQ01000001">
    <property type="protein sequence ID" value="ELP56904.1"/>
    <property type="molecule type" value="Genomic_DNA"/>
</dbReference>